<dbReference type="Proteomes" id="UP000004778">
    <property type="component" value="Unassembled WGS sequence"/>
</dbReference>
<dbReference type="AlphaFoldDB" id="C0W3C7"/>
<dbReference type="HOGENOM" id="CLU_3131417_0_0_11"/>
<evidence type="ECO:0000256" key="1">
    <source>
        <dbReference type="SAM" id="MobiDB-lite"/>
    </source>
</evidence>
<sequence>MRESFTGEILGGEAATLEHVFDSSEGGLGHVPVPLQARPPTYQPQAGLG</sequence>
<proteinExistence type="predicted"/>
<comment type="caution">
    <text evidence="2">The sequence shown here is derived from an EMBL/GenBank/DDBJ whole genome shotgun (WGS) entry which is preliminary data.</text>
</comment>
<keyword evidence="3" id="KW-1185">Reference proteome</keyword>
<accession>C0W3C7</accession>
<reference evidence="2 3" key="1">
    <citation type="submission" date="2009-01" db="EMBL/GenBank/DDBJ databases">
        <authorList>
            <person name="Qin X."/>
            <person name="Bachman B."/>
            <person name="Battles P."/>
            <person name="Bell A."/>
            <person name="Bess C."/>
            <person name="Bickham C."/>
            <person name="Chaboub L."/>
            <person name="Chen D."/>
            <person name="Coyle M."/>
            <person name="Deiros D.R."/>
            <person name="Dinh H."/>
            <person name="Forbes L."/>
            <person name="Fowler G."/>
            <person name="Francisco L."/>
            <person name="Fu Q."/>
            <person name="Gubbala S."/>
            <person name="Hale W."/>
            <person name="Han Y."/>
            <person name="Hemphill L."/>
            <person name="Highlander S.K."/>
            <person name="Hirani K."/>
            <person name="Hogues M."/>
            <person name="Jackson L."/>
            <person name="Jakkamsetti A."/>
            <person name="Javaid M."/>
            <person name="Jiang H."/>
            <person name="Korchina V."/>
            <person name="Kovar C."/>
            <person name="Lara F."/>
            <person name="Lee S."/>
            <person name="Mata R."/>
            <person name="Mathew T."/>
            <person name="Moen C."/>
            <person name="Morales K."/>
            <person name="Munidasa M."/>
            <person name="Nazareth L."/>
            <person name="Ngo R."/>
            <person name="Nguyen L."/>
            <person name="Okwuonu G."/>
            <person name="Ongeri F."/>
            <person name="Patil S."/>
            <person name="Petrosino J."/>
            <person name="Pham C."/>
            <person name="Pham P."/>
            <person name="Pu L.-L."/>
            <person name="Puazo M."/>
            <person name="Raj R."/>
            <person name="Reid J."/>
            <person name="Rouhana J."/>
            <person name="Saada N."/>
            <person name="Shang Y."/>
            <person name="Simmons D."/>
            <person name="Thornton R."/>
            <person name="Warren J."/>
            <person name="Weissenberger G."/>
            <person name="Zhang J."/>
            <person name="Zhang L."/>
            <person name="Zhou C."/>
            <person name="Zhu D."/>
            <person name="Muzny D."/>
            <person name="Worley K."/>
            <person name="Gibbs R."/>
        </authorList>
    </citation>
    <scope>NUCLEOTIDE SEQUENCE [LARGE SCALE GENOMIC DNA]</scope>
    <source>
        <strain evidence="2 3">DSM 15434</strain>
    </source>
</reference>
<dbReference type="EMBL" id="ACFH01000018">
    <property type="protein sequence ID" value="EEH66781.1"/>
    <property type="molecule type" value="Genomic_DNA"/>
</dbReference>
<evidence type="ECO:0000313" key="3">
    <source>
        <dbReference type="Proteomes" id="UP000004778"/>
    </source>
</evidence>
<feature type="region of interest" description="Disordered" evidence="1">
    <location>
        <begin position="28"/>
        <end position="49"/>
    </location>
</feature>
<evidence type="ECO:0000313" key="2">
    <source>
        <dbReference type="EMBL" id="EEH66781.1"/>
    </source>
</evidence>
<organism evidence="2 3">
    <name type="scientific">Actinomyces urogenitalis DSM 15434</name>
    <dbReference type="NCBI Taxonomy" id="525246"/>
    <lineage>
        <taxon>Bacteria</taxon>
        <taxon>Bacillati</taxon>
        <taxon>Actinomycetota</taxon>
        <taxon>Actinomycetes</taxon>
        <taxon>Actinomycetales</taxon>
        <taxon>Actinomycetaceae</taxon>
        <taxon>Actinomyces</taxon>
    </lineage>
</organism>
<name>C0W3C7_9ACTO</name>
<protein>
    <submittedName>
        <fullName evidence="2">Uncharacterized protein</fullName>
    </submittedName>
</protein>
<gene>
    <name evidence="2" type="ORF">HMPREF0058_0371</name>
</gene>